<evidence type="ECO:0000313" key="8">
    <source>
        <dbReference type="EMBL" id="NYD87605.1"/>
    </source>
</evidence>
<organism evidence="8 9">
    <name type="scientific">Cellulomonas oligotrophica</name>
    <dbReference type="NCBI Taxonomy" id="931536"/>
    <lineage>
        <taxon>Bacteria</taxon>
        <taxon>Bacillati</taxon>
        <taxon>Actinomycetota</taxon>
        <taxon>Actinomycetes</taxon>
        <taxon>Micrococcales</taxon>
        <taxon>Cellulomonadaceae</taxon>
        <taxon>Cellulomonas</taxon>
    </lineage>
</organism>
<evidence type="ECO:0000256" key="5">
    <source>
        <dbReference type="SAM" id="MobiDB-lite"/>
    </source>
</evidence>
<dbReference type="EMBL" id="BONN01000007">
    <property type="protein sequence ID" value="GIG33482.1"/>
    <property type="molecule type" value="Genomic_DNA"/>
</dbReference>
<dbReference type="Pfam" id="PF00005">
    <property type="entry name" value="ABC_tran"/>
    <property type="match status" value="1"/>
</dbReference>
<evidence type="ECO:0000313" key="7">
    <source>
        <dbReference type="EMBL" id="GIG33482.1"/>
    </source>
</evidence>
<dbReference type="AlphaFoldDB" id="A0A7Y9K0S8"/>
<gene>
    <name evidence="7" type="primary">hmuV</name>
    <name evidence="8" type="ORF">BKA21_003154</name>
    <name evidence="7" type="ORF">Col01nite_26410</name>
</gene>
<dbReference type="PANTHER" id="PTHR42794:SF1">
    <property type="entry name" value="HEMIN IMPORT ATP-BINDING PROTEIN HMUV"/>
    <property type="match status" value="1"/>
</dbReference>
<protein>
    <submittedName>
        <fullName evidence="7">Hemin import ATP-binding protein HmuV</fullName>
    </submittedName>
    <submittedName>
        <fullName evidence="8">Iron complex transport system ATP-binding protein</fullName>
    </submittedName>
</protein>
<evidence type="ECO:0000256" key="4">
    <source>
        <dbReference type="ARBA" id="ARBA00022967"/>
    </source>
</evidence>
<keyword evidence="3 8" id="KW-0067">ATP-binding</keyword>
<dbReference type="PROSITE" id="PS50893">
    <property type="entry name" value="ABC_TRANSPORTER_2"/>
    <property type="match status" value="1"/>
</dbReference>
<dbReference type="PROSITE" id="PS00211">
    <property type="entry name" value="ABC_TRANSPORTER_1"/>
    <property type="match status" value="1"/>
</dbReference>
<evidence type="ECO:0000259" key="6">
    <source>
        <dbReference type="PROSITE" id="PS50893"/>
    </source>
</evidence>
<reference evidence="7 10" key="2">
    <citation type="submission" date="2021-01" db="EMBL/GenBank/DDBJ databases">
        <title>Whole genome shotgun sequence of Cellulomonas oligotrophica NBRC 109435.</title>
        <authorList>
            <person name="Komaki H."/>
            <person name="Tamura T."/>
        </authorList>
    </citation>
    <scope>NUCLEOTIDE SEQUENCE [LARGE SCALE GENOMIC DNA]</scope>
    <source>
        <strain evidence="7 10">NBRC 109435</strain>
    </source>
</reference>
<dbReference type="RefSeq" id="WP_140459912.1">
    <property type="nucleotide sequence ID" value="NZ_BAABFI010000012.1"/>
</dbReference>
<keyword evidence="1" id="KW-0813">Transport</keyword>
<dbReference type="InterPro" id="IPR027417">
    <property type="entry name" value="P-loop_NTPase"/>
</dbReference>
<dbReference type="SMART" id="SM00382">
    <property type="entry name" value="AAA"/>
    <property type="match status" value="1"/>
</dbReference>
<keyword evidence="10" id="KW-1185">Reference proteome</keyword>
<dbReference type="CDD" id="cd03214">
    <property type="entry name" value="ABC_Iron-Siderophores_B12_Hemin"/>
    <property type="match status" value="1"/>
</dbReference>
<dbReference type="SUPFAM" id="SSF52540">
    <property type="entry name" value="P-loop containing nucleoside triphosphate hydrolases"/>
    <property type="match status" value="1"/>
</dbReference>
<evidence type="ECO:0000313" key="10">
    <source>
        <dbReference type="Proteomes" id="UP000618382"/>
    </source>
</evidence>
<dbReference type="InterPro" id="IPR017871">
    <property type="entry name" value="ABC_transporter-like_CS"/>
</dbReference>
<dbReference type="GO" id="GO:0016887">
    <property type="term" value="F:ATP hydrolysis activity"/>
    <property type="evidence" value="ECO:0007669"/>
    <property type="project" value="InterPro"/>
</dbReference>
<evidence type="ECO:0000256" key="3">
    <source>
        <dbReference type="ARBA" id="ARBA00022840"/>
    </source>
</evidence>
<name>A0A7Y9K0S8_9CELL</name>
<dbReference type="Proteomes" id="UP000618382">
    <property type="component" value="Unassembled WGS sequence"/>
</dbReference>
<evidence type="ECO:0000313" key="9">
    <source>
        <dbReference type="Proteomes" id="UP000577956"/>
    </source>
</evidence>
<dbReference type="InterPro" id="IPR003439">
    <property type="entry name" value="ABC_transporter-like_ATP-bd"/>
</dbReference>
<accession>A0A7Y9K0S8</accession>
<evidence type="ECO:0000256" key="1">
    <source>
        <dbReference type="ARBA" id="ARBA00022448"/>
    </source>
</evidence>
<keyword evidence="4" id="KW-1278">Translocase</keyword>
<dbReference type="Gene3D" id="3.40.50.300">
    <property type="entry name" value="P-loop containing nucleotide triphosphate hydrolases"/>
    <property type="match status" value="1"/>
</dbReference>
<proteinExistence type="predicted"/>
<feature type="region of interest" description="Disordered" evidence="5">
    <location>
        <begin position="263"/>
        <end position="301"/>
    </location>
</feature>
<dbReference type="PANTHER" id="PTHR42794">
    <property type="entry name" value="HEMIN IMPORT ATP-BINDING PROTEIN HMUV"/>
    <property type="match status" value="1"/>
</dbReference>
<reference evidence="8 9" key="1">
    <citation type="submission" date="2020-07" db="EMBL/GenBank/DDBJ databases">
        <title>Sequencing the genomes of 1000 actinobacteria strains.</title>
        <authorList>
            <person name="Klenk H.-P."/>
        </authorList>
    </citation>
    <scope>NUCLEOTIDE SEQUENCE [LARGE SCALE GENOMIC DNA]</scope>
    <source>
        <strain evidence="8 9">DSM 24482</strain>
    </source>
</reference>
<dbReference type="EMBL" id="JACCBK010000001">
    <property type="protein sequence ID" value="NYD87605.1"/>
    <property type="molecule type" value="Genomic_DNA"/>
</dbReference>
<dbReference type="Proteomes" id="UP000577956">
    <property type="component" value="Unassembled WGS sequence"/>
</dbReference>
<dbReference type="GO" id="GO:0005524">
    <property type="term" value="F:ATP binding"/>
    <property type="evidence" value="ECO:0007669"/>
    <property type="project" value="UniProtKB-KW"/>
</dbReference>
<dbReference type="NCBIfam" id="NF010068">
    <property type="entry name" value="PRK13548.1"/>
    <property type="match status" value="1"/>
</dbReference>
<dbReference type="FunFam" id="3.40.50.300:FF:000134">
    <property type="entry name" value="Iron-enterobactin ABC transporter ATP-binding protein"/>
    <property type="match status" value="1"/>
</dbReference>
<comment type="caution">
    <text evidence="8">The sequence shown here is derived from an EMBL/GenBank/DDBJ whole genome shotgun (WGS) entry which is preliminary data.</text>
</comment>
<evidence type="ECO:0000256" key="2">
    <source>
        <dbReference type="ARBA" id="ARBA00022741"/>
    </source>
</evidence>
<feature type="domain" description="ABC transporter" evidence="6">
    <location>
        <begin position="11"/>
        <end position="244"/>
    </location>
</feature>
<keyword evidence="2" id="KW-0547">Nucleotide-binding</keyword>
<sequence>MTATAAGAVVLAARGVRLAYGAHRVLDDVDLDVRAGEVVALVGPNGAGKSTLLGVLAGEPRPDAGQVLLDGADLRDLPLTDLARQRAVMLQEVRVSFPFRVREVVAMGRHPWRGTPGEADDDAVVDRALVDADVVPLAGRTFPTLSGGERARAAFARVLAQDGRVLLLDEPTAALDVRHQEAVLARARTAARTGCAVVVVLHDLTLAAAYADRVVVLADGRVVADGPPHAVLTSALLTEVYGHPLEVVPRVGTDEVVILPVRRPRPVGDPAPSAHHGADQPADHPADHPAAAAARPCEVVP</sequence>
<feature type="compositionally biased region" description="Basic and acidic residues" evidence="5">
    <location>
        <begin position="276"/>
        <end position="287"/>
    </location>
</feature>
<dbReference type="InterPro" id="IPR003593">
    <property type="entry name" value="AAA+_ATPase"/>
</dbReference>